<dbReference type="EMBL" id="LN868939">
    <property type="protein sequence ID" value="CRY82272.1"/>
    <property type="molecule type" value="Genomic_DNA"/>
</dbReference>
<dbReference type="PROSITE" id="PS51330">
    <property type="entry name" value="DHFR_2"/>
    <property type="match status" value="1"/>
</dbReference>
<dbReference type="PRINTS" id="PR00070">
    <property type="entry name" value="DHFR"/>
</dbReference>
<dbReference type="InterPro" id="IPR024072">
    <property type="entry name" value="DHFR-like_dom_sf"/>
</dbReference>
<dbReference type="UniPathway" id="UPA00077">
    <property type="reaction ID" value="UER00158"/>
</dbReference>
<keyword evidence="4 7" id="KW-0554">One-carbon metabolism</keyword>
<dbReference type="GO" id="GO:0004146">
    <property type="term" value="F:dihydrofolate reductase activity"/>
    <property type="evidence" value="ECO:0007669"/>
    <property type="project" value="UniProtKB-EC"/>
</dbReference>
<dbReference type="PROSITE" id="PS00075">
    <property type="entry name" value="DHFR_1"/>
    <property type="match status" value="1"/>
</dbReference>
<proteinExistence type="inferred from homology"/>
<dbReference type="GO" id="GO:0005829">
    <property type="term" value="C:cytosol"/>
    <property type="evidence" value="ECO:0007669"/>
    <property type="project" value="TreeGrafter"/>
</dbReference>
<dbReference type="GO" id="GO:0046655">
    <property type="term" value="P:folic acid metabolic process"/>
    <property type="evidence" value="ECO:0007669"/>
    <property type="project" value="TreeGrafter"/>
</dbReference>
<evidence type="ECO:0000256" key="4">
    <source>
        <dbReference type="ARBA" id="ARBA00022563"/>
    </source>
</evidence>
<dbReference type="PANTHER" id="PTHR48069">
    <property type="entry name" value="DIHYDROFOLATE REDUCTASE"/>
    <property type="match status" value="1"/>
</dbReference>
<evidence type="ECO:0000256" key="8">
    <source>
        <dbReference type="RuleBase" id="RU004474"/>
    </source>
</evidence>
<evidence type="ECO:0000256" key="5">
    <source>
        <dbReference type="ARBA" id="ARBA00022857"/>
    </source>
</evidence>
<dbReference type="GO" id="GO:0046654">
    <property type="term" value="P:tetrahydrofolate biosynthetic process"/>
    <property type="evidence" value="ECO:0007669"/>
    <property type="project" value="UniProtKB-UniPathway"/>
</dbReference>
<comment type="catalytic activity">
    <reaction evidence="7">
        <text>(6S)-5,6,7,8-tetrahydrofolate + NADP(+) = 7,8-dihydrofolate + NADPH + H(+)</text>
        <dbReference type="Rhea" id="RHEA:15009"/>
        <dbReference type="ChEBI" id="CHEBI:15378"/>
        <dbReference type="ChEBI" id="CHEBI:57451"/>
        <dbReference type="ChEBI" id="CHEBI:57453"/>
        <dbReference type="ChEBI" id="CHEBI:57783"/>
        <dbReference type="ChEBI" id="CHEBI:58349"/>
        <dbReference type="EC" id="1.5.1.3"/>
    </reaction>
</comment>
<comment type="pathway">
    <text evidence="1 7">Cofactor biosynthesis; tetrahydrofolate biosynthesis; 5,6,7,8-tetrahydrofolate from 7,8-dihydrofolate: step 1/1.</text>
</comment>
<evidence type="ECO:0000256" key="2">
    <source>
        <dbReference type="ARBA" id="ARBA00009539"/>
    </source>
</evidence>
<evidence type="ECO:0000256" key="3">
    <source>
        <dbReference type="ARBA" id="ARBA00012856"/>
    </source>
</evidence>
<dbReference type="RefSeq" id="WP_060594333.1">
    <property type="nucleotide sequence ID" value="NZ_CP031418.1"/>
</dbReference>
<dbReference type="EC" id="1.5.1.3" evidence="3 7"/>
<organism evidence="9 10">
    <name type="scientific">Nocardia farcinica</name>
    <dbReference type="NCBI Taxonomy" id="37329"/>
    <lineage>
        <taxon>Bacteria</taxon>
        <taxon>Bacillati</taxon>
        <taxon>Actinomycetota</taxon>
        <taxon>Actinomycetes</taxon>
        <taxon>Mycobacteriales</taxon>
        <taxon>Nocardiaceae</taxon>
        <taxon>Nocardia</taxon>
    </lineage>
</organism>
<dbReference type="SUPFAM" id="SSF53597">
    <property type="entry name" value="Dihydrofolate reductase-like"/>
    <property type="match status" value="1"/>
</dbReference>
<dbReference type="InterPro" id="IPR012259">
    <property type="entry name" value="DHFR"/>
</dbReference>
<keyword evidence="6 7" id="KW-0560">Oxidoreductase</keyword>
<dbReference type="InterPro" id="IPR017925">
    <property type="entry name" value="DHFR_CS"/>
</dbReference>
<dbReference type="KEGG" id="nfr:ERS450000_04875"/>
<keyword evidence="9" id="KW-0614">Plasmid</keyword>
<evidence type="ECO:0000256" key="7">
    <source>
        <dbReference type="PIRNR" id="PIRNR000194"/>
    </source>
</evidence>
<evidence type="ECO:0000313" key="9">
    <source>
        <dbReference type="EMBL" id="CRY82272.1"/>
    </source>
</evidence>
<evidence type="ECO:0000313" key="10">
    <source>
        <dbReference type="Proteomes" id="UP000057820"/>
    </source>
</evidence>
<dbReference type="InterPro" id="IPR001796">
    <property type="entry name" value="DHFR_dom"/>
</dbReference>
<comment type="similarity">
    <text evidence="2 7 8">Belongs to the dihydrofolate reductase family.</text>
</comment>
<comment type="function">
    <text evidence="7">Key enzyme in folate metabolism. Catalyzes an essential reaction for de novo glycine and purine synthesis, and for DNA precursor synthesis.</text>
</comment>
<protein>
    <recommendedName>
        <fullName evidence="3 7">Dihydrofolate reductase</fullName>
        <ecNumber evidence="3 7">1.5.1.3</ecNumber>
    </recommendedName>
</protein>
<dbReference type="GO" id="GO:0046452">
    <property type="term" value="P:dihydrofolate metabolic process"/>
    <property type="evidence" value="ECO:0007669"/>
    <property type="project" value="TreeGrafter"/>
</dbReference>
<accession>A0A0H5P3N3</accession>
<keyword evidence="5 7" id="KW-0521">NADP</keyword>
<sequence>MNTIVSTRTIGLIWAQTTDGVIGFENTIPWRVPEDMANFRTVTWGHPVIMGRRTWDSLPPKFRPLAGRRNVVVTRQPDWSAPGAERAGSLTEALALTEPESVWIAGGAQIYETAMDFATELLVTEVQVSVQGDAHAPVIGAQWRLAEAGPKRTSTTGLKFRINRYVRRTRS</sequence>
<dbReference type="Gene3D" id="3.40.430.10">
    <property type="entry name" value="Dihydrofolate Reductase, subunit A"/>
    <property type="match status" value="1"/>
</dbReference>
<evidence type="ECO:0000256" key="1">
    <source>
        <dbReference type="ARBA" id="ARBA00004903"/>
    </source>
</evidence>
<dbReference type="GO" id="GO:0050661">
    <property type="term" value="F:NADP binding"/>
    <property type="evidence" value="ECO:0007669"/>
    <property type="project" value="InterPro"/>
</dbReference>
<reference evidence="10" key="1">
    <citation type="submission" date="2015-03" db="EMBL/GenBank/DDBJ databases">
        <authorList>
            <consortium name="Pathogen Informatics"/>
        </authorList>
    </citation>
    <scope>NUCLEOTIDE SEQUENCE [LARGE SCALE GENOMIC DNA]</scope>
    <source>
        <strain evidence="10">NCTC11134</strain>
        <plasmid evidence="10">2</plasmid>
    </source>
</reference>
<dbReference type="GO" id="GO:0006730">
    <property type="term" value="P:one-carbon metabolic process"/>
    <property type="evidence" value="ECO:0007669"/>
    <property type="project" value="UniProtKB-KW"/>
</dbReference>
<geneLocation type="plasmid" evidence="9">
    <name>2</name>
</geneLocation>
<name>A0A0H5P3N3_NOCFR</name>
<evidence type="ECO:0000256" key="6">
    <source>
        <dbReference type="ARBA" id="ARBA00023002"/>
    </source>
</evidence>
<dbReference type="AlphaFoldDB" id="A0A0H5P3N3"/>
<dbReference type="Proteomes" id="UP000057820">
    <property type="component" value="Plasmid 2"/>
</dbReference>
<dbReference type="Pfam" id="PF00186">
    <property type="entry name" value="DHFR_1"/>
    <property type="match status" value="1"/>
</dbReference>
<gene>
    <name evidence="9" type="primary">folA</name>
    <name evidence="9" type="ORF">ERS450000_04875</name>
</gene>
<dbReference type="CDD" id="cd00209">
    <property type="entry name" value="DHFR"/>
    <property type="match status" value="1"/>
</dbReference>
<dbReference type="PANTHER" id="PTHR48069:SF3">
    <property type="entry name" value="DIHYDROFOLATE REDUCTASE"/>
    <property type="match status" value="1"/>
</dbReference>
<dbReference type="PIRSF" id="PIRSF000194">
    <property type="entry name" value="DHFR"/>
    <property type="match status" value="1"/>
</dbReference>